<organism evidence="2 3">
    <name type="scientific">Lentzea alba</name>
    <dbReference type="NCBI Taxonomy" id="2714351"/>
    <lineage>
        <taxon>Bacteria</taxon>
        <taxon>Bacillati</taxon>
        <taxon>Actinomycetota</taxon>
        <taxon>Actinomycetes</taxon>
        <taxon>Pseudonocardiales</taxon>
        <taxon>Pseudonocardiaceae</taxon>
        <taxon>Lentzea</taxon>
    </lineage>
</organism>
<gene>
    <name evidence="2" type="ORF">G7043_29035</name>
</gene>
<evidence type="ECO:0000256" key="1">
    <source>
        <dbReference type="SAM" id="MobiDB-lite"/>
    </source>
</evidence>
<dbReference type="EMBL" id="JAAMPJ010000008">
    <property type="protein sequence ID" value="NGY62973.1"/>
    <property type="molecule type" value="Genomic_DNA"/>
</dbReference>
<evidence type="ECO:0000313" key="3">
    <source>
        <dbReference type="Proteomes" id="UP000481360"/>
    </source>
</evidence>
<dbReference type="AlphaFoldDB" id="A0A7C9VSV6"/>
<feature type="compositionally biased region" description="Low complexity" evidence="1">
    <location>
        <begin position="32"/>
        <end position="43"/>
    </location>
</feature>
<dbReference type="RefSeq" id="WP_166050873.1">
    <property type="nucleotide sequence ID" value="NZ_JAAMPJ010000008.1"/>
</dbReference>
<keyword evidence="3" id="KW-1185">Reference proteome</keyword>
<protein>
    <submittedName>
        <fullName evidence="2">Uncharacterized protein</fullName>
    </submittedName>
</protein>
<feature type="region of interest" description="Disordered" evidence="1">
    <location>
        <begin position="1"/>
        <end position="53"/>
    </location>
</feature>
<name>A0A7C9VSV6_9PSEU</name>
<accession>A0A7C9VSV6</accession>
<evidence type="ECO:0000313" key="2">
    <source>
        <dbReference type="EMBL" id="NGY62973.1"/>
    </source>
</evidence>
<dbReference type="Proteomes" id="UP000481360">
    <property type="component" value="Unassembled WGS sequence"/>
</dbReference>
<proteinExistence type="predicted"/>
<reference evidence="2 3" key="1">
    <citation type="submission" date="2020-03" db="EMBL/GenBank/DDBJ databases">
        <title>Isolation and identification of active actinomycetes.</title>
        <authorList>
            <person name="Sun X."/>
        </authorList>
    </citation>
    <scope>NUCLEOTIDE SEQUENCE [LARGE SCALE GENOMIC DNA]</scope>
    <source>
        <strain evidence="2 3">NEAU-D13</strain>
    </source>
</reference>
<sequence length="53" mass="6019">MPATTPPEPSNRAARRAQKRGKNDQNPHFQLPQQRVPVVQPRQFMARRRGGSA</sequence>
<comment type="caution">
    <text evidence="2">The sequence shown here is derived from an EMBL/GenBank/DDBJ whole genome shotgun (WGS) entry which is preliminary data.</text>
</comment>